<dbReference type="RefSeq" id="WP_126322699.1">
    <property type="nucleotide sequence ID" value="NZ_AP018005.1"/>
</dbReference>
<keyword evidence="4" id="KW-0472">Membrane</keyword>
<keyword evidence="2" id="KW-0813">Transport</keyword>
<organism evidence="4 5">
    <name type="scientific">Candidatus Rickettsiella viridis</name>
    <dbReference type="NCBI Taxonomy" id="676208"/>
    <lineage>
        <taxon>Bacteria</taxon>
        <taxon>Pseudomonadati</taxon>
        <taxon>Pseudomonadota</taxon>
        <taxon>Gammaproteobacteria</taxon>
        <taxon>Legionellales</taxon>
        <taxon>Coxiellaceae</taxon>
        <taxon>Rickettsiella</taxon>
    </lineage>
</organism>
<evidence type="ECO:0000313" key="5">
    <source>
        <dbReference type="Proteomes" id="UP000282483"/>
    </source>
</evidence>
<proteinExistence type="inferred from homology"/>
<dbReference type="GO" id="GO:0046930">
    <property type="term" value="C:pore complex"/>
    <property type="evidence" value="ECO:0007669"/>
    <property type="project" value="UniProtKB-KW"/>
</dbReference>
<dbReference type="Proteomes" id="UP000282483">
    <property type="component" value="Chromosome"/>
</dbReference>
<feature type="domain" description="Outer membrane protein OmpA-like transmembrane" evidence="3">
    <location>
        <begin position="28"/>
        <end position="223"/>
    </location>
</feature>
<reference evidence="4 5" key="1">
    <citation type="submission" date="2017-03" db="EMBL/GenBank/DDBJ databases">
        <title>The genome sequence of Candidatus Rickettsiella viridis.</title>
        <authorList>
            <person name="Nikoh N."/>
            <person name="Tsuchida T."/>
            <person name="Yamaguchi K."/>
            <person name="Maeda T."/>
            <person name="Shigenobu S."/>
            <person name="Fukatsu T."/>
        </authorList>
    </citation>
    <scope>NUCLEOTIDE SEQUENCE [LARGE SCALE GENOMIC DNA]</scope>
    <source>
        <strain evidence="4 5">Ap-RA04</strain>
    </source>
</reference>
<dbReference type="GO" id="GO:0015288">
    <property type="term" value="F:porin activity"/>
    <property type="evidence" value="ECO:0007669"/>
    <property type="project" value="UniProtKB-KW"/>
</dbReference>
<dbReference type="AlphaFoldDB" id="A0A2Z5V774"/>
<sequence length="225" mass="24457">MLKKIIITTVLGVYALNVIAANAIVPGMYFTVQLGNANTHMASKTDLGAIQDKFTLDSPNLSNNSLTGRFAIGYQFNQHFALEMGYLPLRKKELHSTIKAYMQDVPVNFSLSAALKQDVIDLTGKRIVPIFDKFNLYAKLGVAYVTSCININKKIVNLKNGSAQTSELPSPIAKHTWAPEAALGASYDITPNISVDASWMHIQPLGKNRPGNIDFVGVGVGYNVG</sequence>
<dbReference type="InterPro" id="IPR011250">
    <property type="entry name" value="OMP/PagP_B-barrel"/>
</dbReference>
<keyword evidence="2" id="KW-0406">Ion transport</keyword>
<evidence type="ECO:0000259" key="3">
    <source>
        <dbReference type="Pfam" id="PF01389"/>
    </source>
</evidence>
<evidence type="ECO:0000313" key="4">
    <source>
        <dbReference type="EMBL" id="BBB15227.1"/>
    </source>
</evidence>
<keyword evidence="4" id="KW-0812">Transmembrane</keyword>
<dbReference type="GO" id="GO:0009279">
    <property type="term" value="C:cell outer membrane"/>
    <property type="evidence" value="ECO:0007669"/>
    <property type="project" value="InterPro"/>
</dbReference>
<protein>
    <submittedName>
        <fullName evidence="4">OmpA-like transmembrane domain protein</fullName>
    </submittedName>
</protein>
<dbReference type="KEGG" id="rvi:RVIR1_07380"/>
<gene>
    <name evidence="4" type="ORF">RVIR1_07380</name>
</gene>
<evidence type="ECO:0000256" key="1">
    <source>
        <dbReference type="ARBA" id="ARBA00005710"/>
    </source>
</evidence>
<accession>A0A2Z5V774</accession>
<keyword evidence="2" id="KW-0626">Porin</keyword>
<dbReference type="SUPFAM" id="SSF56925">
    <property type="entry name" value="OMPA-like"/>
    <property type="match status" value="1"/>
</dbReference>
<name>A0A2Z5V774_9COXI</name>
<comment type="similarity">
    <text evidence="1">Belongs to the outer membrane OOP (TC 1.B.6) superfamily. OmpA family.</text>
</comment>
<dbReference type="Gene3D" id="2.40.160.20">
    <property type="match status" value="1"/>
</dbReference>
<dbReference type="EMBL" id="AP018005">
    <property type="protein sequence ID" value="BBB15227.1"/>
    <property type="molecule type" value="Genomic_DNA"/>
</dbReference>
<evidence type="ECO:0000256" key="2">
    <source>
        <dbReference type="ARBA" id="ARBA00023114"/>
    </source>
</evidence>
<dbReference type="InterPro" id="IPR000498">
    <property type="entry name" value="OmpA-like_TM_dom"/>
</dbReference>
<dbReference type="Pfam" id="PF01389">
    <property type="entry name" value="OmpA_membrane"/>
    <property type="match status" value="1"/>
</dbReference>
<keyword evidence="5" id="KW-1185">Reference proteome</keyword>
<dbReference type="OrthoDB" id="5659938at2"/>